<name>A0A3S9QL17_9ACTO</name>
<keyword evidence="2" id="KW-0378">Hydrolase</keyword>
<dbReference type="Gene3D" id="3.40.50.1820">
    <property type="entry name" value="alpha/beta hydrolase"/>
    <property type="match status" value="1"/>
</dbReference>
<evidence type="ECO:0000313" key="5">
    <source>
        <dbReference type="Proteomes" id="UP000275951"/>
    </source>
</evidence>
<dbReference type="AlphaFoldDB" id="A0A3S9QL17"/>
<proteinExistence type="inferred from homology"/>
<dbReference type="PANTHER" id="PTHR48081">
    <property type="entry name" value="AB HYDROLASE SUPERFAMILY PROTEIN C4A8.06C"/>
    <property type="match status" value="1"/>
</dbReference>
<evidence type="ECO:0000256" key="2">
    <source>
        <dbReference type="ARBA" id="ARBA00022801"/>
    </source>
</evidence>
<feature type="domain" description="Alpha/beta hydrolase fold-3" evidence="3">
    <location>
        <begin position="86"/>
        <end position="293"/>
    </location>
</feature>
<dbReference type="InterPro" id="IPR002168">
    <property type="entry name" value="Lipase_GDXG_HIS_AS"/>
</dbReference>
<gene>
    <name evidence="4" type="ORF">EBQ10_03465</name>
</gene>
<dbReference type="PANTHER" id="PTHR48081:SF8">
    <property type="entry name" value="ALPHA_BETA HYDROLASE FOLD-3 DOMAIN-CONTAINING PROTEIN-RELATED"/>
    <property type="match status" value="1"/>
</dbReference>
<accession>A0A3S9QL17</accession>
<dbReference type="Pfam" id="PF07859">
    <property type="entry name" value="Abhydrolase_3"/>
    <property type="match status" value="1"/>
</dbReference>
<evidence type="ECO:0000313" key="4">
    <source>
        <dbReference type="EMBL" id="AZR06446.1"/>
    </source>
</evidence>
<dbReference type="GO" id="GO:0016787">
    <property type="term" value="F:hydrolase activity"/>
    <property type="evidence" value="ECO:0007669"/>
    <property type="project" value="UniProtKB-KW"/>
</dbReference>
<organism evidence="4 5">
    <name type="scientific">Trueperella pyogenes</name>
    <dbReference type="NCBI Taxonomy" id="1661"/>
    <lineage>
        <taxon>Bacteria</taxon>
        <taxon>Bacillati</taxon>
        <taxon>Actinomycetota</taxon>
        <taxon>Actinomycetes</taxon>
        <taxon>Actinomycetales</taxon>
        <taxon>Actinomycetaceae</taxon>
        <taxon>Trueperella</taxon>
    </lineage>
</organism>
<dbReference type="InterPro" id="IPR050300">
    <property type="entry name" value="GDXG_lipolytic_enzyme"/>
</dbReference>
<evidence type="ECO:0000256" key="1">
    <source>
        <dbReference type="ARBA" id="ARBA00010515"/>
    </source>
</evidence>
<dbReference type="RefSeq" id="WP_108726773.1">
    <property type="nucleotide sequence ID" value="NZ_CP029001.1"/>
</dbReference>
<reference evidence="4 5" key="1">
    <citation type="submission" date="2018-11" db="EMBL/GenBank/DDBJ databases">
        <title>Multidrug-resistant genes are associated with an 42-kb island TGI1 carrying a complex class 1 integron in a Trueperella pyogenes.</title>
        <authorList>
            <person name="Dong W."/>
        </authorList>
    </citation>
    <scope>NUCLEOTIDE SEQUENCE [LARGE SCALE GENOMIC DNA]</scope>
    <source>
        <strain evidence="4 5">TP4</strain>
    </source>
</reference>
<dbReference type="NCBIfam" id="NF007547">
    <property type="entry name" value="PRK10162.1"/>
    <property type="match status" value="1"/>
</dbReference>
<dbReference type="PROSITE" id="PS01173">
    <property type="entry name" value="LIPASE_GDXG_HIS"/>
    <property type="match status" value="1"/>
</dbReference>
<protein>
    <submittedName>
        <fullName evidence="4">Acetyl esterase</fullName>
    </submittedName>
</protein>
<dbReference type="Proteomes" id="UP000275951">
    <property type="component" value="Chromosome"/>
</dbReference>
<dbReference type="InterPro" id="IPR029058">
    <property type="entry name" value="AB_hydrolase_fold"/>
</dbReference>
<dbReference type="EMBL" id="CP033905">
    <property type="protein sequence ID" value="AZR06446.1"/>
    <property type="molecule type" value="Genomic_DNA"/>
</dbReference>
<dbReference type="SUPFAM" id="SSF53474">
    <property type="entry name" value="alpha/beta-Hydrolases"/>
    <property type="match status" value="1"/>
</dbReference>
<comment type="similarity">
    <text evidence="1">Belongs to the 'GDXG' lipolytic enzyme family.</text>
</comment>
<evidence type="ECO:0000259" key="3">
    <source>
        <dbReference type="Pfam" id="PF07859"/>
    </source>
</evidence>
<dbReference type="InterPro" id="IPR013094">
    <property type="entry name" value="AB_hydrolase_3"/>
</dbReference>
<sequence length="333" mass="36428">MKRLDVPSLWSKDMGAVVAKQNEIAAGLYTPGQTLAQMREGYLTERKFWNEGGPQMHSTRDVHIPTSHGEVGVRIYRPVEGALPIIFYIHGGGFALGNLDTHDRICRNIAAEAGAAVVAIDYTLSPEAKFPQAIEECAQAVQRVRACADEFGLLGADISFAGDSGGANMGLGTYLFLRDVMNDADGVRCFLLYYGWFGLKDSASIRLYGGVWDGLTPEDFAMYKRLYVTTEADLDSPYLNIFNADLAGLPPAYICAAEFDPLLDDSTLLAKVYETQGIAHEIEVVPGVIHAFLHHGRMLEEARRVMAHGGAFFNSIPSPTNNLESRTNGLFID</sequence>